<dbReference type="Gene3D" id="3.40.50.720">
    <property type="entry name" value="NAD(P)-binding Rossmann-like Domain"/>
    <property type="match status" value="1"/>
</dbReference>
<dbReference type="RefSeq" id="WP_272771286.1">
    <property type="nucleotide sequence ID" value="NZ_JAQQLE010000003.1"/>
</dbReference>
<feature type="region of interest" description="Disordered" evidence="1">
    <location>
        <begin position="1"/>
        <end position="44"/>
    </location>
</feature>
<reference evidence="2 3" key="1">
    <citation type="submission" date="2023-01" db="EMBL/GenBank/DDBJ databases">
        <title>Novel species of the genus Vogesella isolated from rivers.</title>
        <authorList>
            <person name="Lu H."/>
        </authorList>
    </citation>
    <scope>NUCLEOTIDE SEQUENCE [LARGE SCALE GENOMIC DNA]</scope>
    <source>
        <strain evidence="2 3">LYT5W</strain>
    </source>
</reference>
<proteinExistence type="predicted"/>
<protein>
    <recommendedName>
        <fullName evidence="4">Alcohol dehydrogenase</fullName>
    </recommendedName>
</protein>
<evidence type="ECO:0000256" key="1">
    <source>
        <dbReference type="SAM" id="MobiDB-lite"/>
    </source>
</evidence>
<sequence>MVRHAINGMAPQLWGAGTPPLNRSSGYMEGRERSVQGSFNDTPHENEKTLAFSVLADIRPQIETLPLEQANEAYQRLLQGDGKFRMVLEC</sequence>
<dbReference type="EMBL" id="JAQQLE010000003">
    <property type="protein sequence ID" value="MDC7713642.1"/>
    <property type="molecule type" value="Genomic_DNA"/>
</dbReference>
<evidence type="ECO:0000313" key="2">
    <source>
        <dbReference type="EMBL" id="MDC7713642.1"/>
    </source>
</evidence>
<name>A0ABT5IMA0_9NEIS</name>
<accession>A0ABT5IMA0</accession>
<dbReference type="Gene3D" id="3.90.180.10">
    <property type="entry name" value="Medium-chain alcohol dehydrogenases, catalytic domain"/>
    <property type="match status" value="1"/>
</dbReference>
<comment type="caution">
    <text evidence="2">The sequence shown here is derived from an EMBL/GenBank/DDBJ whole genome shotgun (WGS) entry which is preliminary data.</text>
</comment>
<keyword evidence="3" id="KW-1185">Reference proteome</keyword>
<dbReference type="Proteomes" id="UP001222030">
    <property type="component" value="Unassembled WGS sequence"/>
</dbReference>
<organism evidence="2 3">
    <name type="scientific">Vogesella margarita</name>
    <dbReference type="NCBI Taxonomy" id="2984199"/>
    <lineage>
        <taxon>Bacteria</taxon>
        <taxon>Pseudomonadati</taxon>
        <taxon>Pseudomonadota</taxon>
        <taxon>Betaproteobacteria</taxon>
        <taxon>Neisseriales</taxon>
        <taxon>Chromobacteriaceae</taxon>
        <taxon>Vogesella</taxon>
    </lineage>
</organism>
<evidence type="ECO:0008006" key="4">
    <source>
        <dbReference type="Google" id="ProtNLM"/>
    </source>
</evidence>
<gene>
    <name evidence="2" type="ORF">PQU96_05745</name>
</gene>
<evidence type="ECO:0000313" key="3">
    <source>
        <dbReference type="Proteomes" id="UP001222030"/>
    </source>
</evidence>